<name>A0ABY0IEB4_9BACT</name>
<gene>
    <name evidence="2 3" type="primary">rbfA</name>
    <name evidence="3" type="ORF">DAY19_14835</name>
</gene>
<dbReference type="InterPro" id="IPR000238">
    <property type="entry name" value="RbfA"/>
</dbReference>
<evidence type="ECO:0000256" key="2">
    <source>
        <dbReference type="HAMAP-Rule" id="MF_00003"/>
    </source>
</evidence>
<comment type="subcellular location">
    <subcellularLocation>
        <location evidence="2">Cytoplasm</location>
    </subcellularLocation>
</comment>
<dbReference type="SUPFAM" id="SSF89919">
    <property type="entry name" value="Ribosome-binding factor A, RbfA"/>
    <property type="match status" value="1"/>
</dbReference>
<sequence length="118" mass="13573">MSSNNKKLQYEEQIKNEVNKLLRTGLDNSAFTYCSVTKVEMNPDFSVATLYWDTFDPSRRGDIAKAMESALGKMRTHLAKTLKVRHTPSLTAVYDSQFEDEQEIEQLLKSEKEKGKSY</sequence>
<dbReference type="Gene3D" id="3.30.300.20">
    <property type="match status" value="1"/>
</dbReference>
<proteinExistence type="inferred from homology"/>
<evidence type="ECO:0000256" key="1">
    <source>
        <dbReference type="ARBA" id="ARBA00022517"/>
    </source>
</evidence>
<comment type="function">
    <text evidence="2">One of several proteins that assist in the late maturation steps of the functional core of the 30S ribosomal subunit. Associates with free 30S ribosomal subunits (but not with 30S subunits that are part of 70S ribosomes or polysomes). Required for efficient processing of 16S rRNA. May interact with the 5'-terminal helix region of 16S rRNA.</text>
</comment>
<dbReference type="Proteomes" id="UP000443582">
    <property type="component" value="Unassembled WGS sequence"/>
</dbReference>
<evidence type="ECO:0000313" key="3">
    <source>
        <dbReference type="EMBL" id="RZF20433.1"/>
    </source>
</evidence>
<evidence type="ECO:0000313" key="4">
    <source>
        <dbReference type="Proteomes" id="UP000443582"/>
    </source>
</evidence>
<comment type="subunit">
    <text evidence="2">Monomer. Binds 30S ribosomal subunits, but not 50S ribosomal subunits or 70S ribosomes.</text>
</comment>
<dbReference type="HAMAP" id="MF_00003">
    <property type="entry name" value="RbfA"/>
    <property type="match status" value="1"/>
</dbReference>
<comment type="similarity">
    <text evidence="2">Belongs to the RbfA family.</text>
</comment>
<dbReference type="RefSeq" id="WP_115363901.1">
    <property type="nucleotide sequence ID" value="NZ_QDKL01000004.1"/>
</dbReference>
<organism evidence="3 4">
    <name type="scientific">Halobacteriovorax vibrionivorans</name>
    <dbReference type="NCBI Taxonomy" id="2152716"/>
    <lineage>
        <taxon>Bacteria</taxon>
        <taxon>Pseudomonadati</taxon>
        <taxon>Bdellovibrionota</taxon>
        <taxon>Bacteriovoracia</taxon>
        <taxon>Bacteriovoracales</taxon>
        <taxon>Halobacteriovoraceae</taxon>
        <taxon>Halobacteriovorax</taxon>
    </lineage>
</organism>
<comment type="caution">
    <text evidence="3">The sequence shown here is derived from an EMBL/GenBank/DDBJ whole genome shotgun (WGS) entry which is preliminary data.</text>
</comment>
<dbReference type="Pfam" id="PF02033">
    <property type="entry name" value="RBFA"/>
    <property type="match status" value="1"/>
</dbReference>
<accession>A0ABY0IEB4</accession>
<dbReference type="InterPro" id="IPR023799">
    <property type="entry name" value="RbfA_dom_sf"/>
</dbReference>
<dbReference type="InterPro" id="IPR015946">
    <property type="entry name" value="KH_dom-like_a/b"/>
</dbReference>
<reference evidence="4" key="1">
    <citation type="journal article" date="2019" name="Int. J. Syst. Evol. Microbiol.">
        <title>Halobacteriovorax valvorus sp. nov., a novel prokaryotic predator isolated from coastal seawater of China.</title>
        <authorList>
            <person name="Chen M.-X."/>
        </authorList>
    </citation>
    <scope>NUCLEOTIDE SEQUENCE [LARGE SCALE GENOMIC DNA]</scope>
    <source>
        <strain evidence="4">BL9</strain>
    </source>
</reference>
<dbReference type="PANTHER" id="PTHR33515">
    <property type="entry name" value="RIBOSOME-BINDING FACTOR A, CHLOROPLASTIC-RELATED"/>
    <property type="match status" value="1"/>
</dbReference>
<dbReference type="PANTHER" id="PTHR33515:SF1">
    <property type="entry name" value="RIBOSOME-BINDING FACTOR A, CHLOROPLASTIC-RELATED"/>
    <property type="match status" value="1"/>
</dbReference>
<dbReference type="EMBL" id="QDKL01000004">
    <property type="protein sequence ID" value="RZF20433.1"/>
    <property type="molecule type" value="Genomic_DNA"/>
</dbReference>
<keyword evidence="2" id="KW-0963">Cytoplasm</keyword>
<protein>
    <recommendedName>
        <fullName evidence="2">Ribosome-binding factor A</fullName>
    </recommendedName>
</protein>
<keyword evidence="1 2" id="KW-0690">Ribosome biogenesis</keyword>
<keyword evidence="4" id="KW-1185">Reference proteome</keyword>
<dbReference type="NCBIfam" id="TIGR00082">
    <property type="entry name" value="rbfA"/>
    <property type="match status" value="1"/>
</dbReference>